<proteinExistence type="predicted"/>
<dbReference type="InterPro" id="IPR035709">
    <property type="entry name" value="YoaB-like"/>
</dbReference>
<dbReference type="Gene3D" id="3.30.1330.40">
    <property type="entry name" value="RutC-like"/>
    <property type="match status" value="1"/>
</dbReference>
<sequence>MSEIKRIRVNNRFSEAVVHGGIVYISGQVDLSAARTARQQTKNVLAIIDELLAEAGTDKSRLLRAFVYLANIGDLQDMNKEWEAWVVPESTPARTVAQCELSSPAFLVQVSAEAAL</sequence>
<dbReference type="InterPro" id="IPR035959">
    <property type="entry name" value="RutC-like_sf"/>
</dbReference>
<accession>A0A227KQH0</accession>
<dbReference type="AlphaFoldDB" id="A0A227KQH0"/>
<evidence type="ECO:0000313" key="2">
    <source>
        <dbReference type="Proteomes" id="UP000214610"/>
    </source>
</evidence>
<dbReference type="SUPFAM" id="SSF55298">
    <property type="entry name" value="YjgF-like"/>
    <property type="match status" value="1"/>
</dbReference>
<dbReference type="Pfam" id="PF01042">
    <property type="entry name" value="Ribonuc_L-PSP"/>
    <property type="match status" value="1"/>
</dbReference>
<evidence type="ECO:0000313" key="1">
    <source>
        <dbReference type="EMBL" id="OXE50786.1"/>
    </source>
</evidence>
<keyword evidence="2" id="KW-1185">Reference proteome</keyword>
<dbReference type="GeneID" id="78362966"/>
<dbReference type="InterPro" id="IPR006175">
    <property type="entry name" value="YjgF/YER057c/UK114"/>
</dbReference>
<comment type="caution">
    <text evidence="1">The sequence shown here is derived from an EMBL/GenBank/DDBJ whole genome shotgun (WGS) entry which is preliminary data.</text>
</comment>
<dbReference type="Proteomes" id="UP000214610">
    <property type="component" value="Unassembled WGS sequence"/>
</dbReference>
<dbReference type="CDD" id="cd06150">
    <property type="entry name" value="YjgF_YER057c_UK114_like_2"/>
    <property type="match status" value="1"/>
</dbReference>
<dbReference type="PANTHER" id="PTHR47328:SF1">
    <property type="entry name" value="RUTC FAMILY PROTEIN YOAB"/>
    <property type="match status" value="1"/>
</dbReference>
<dbReference type="RefSeq" id="WP_066590593.1">
    <property type="nucleotide sequence ID" value="NZ_CAJTBZ010000001.1"/>
</dbReference>
<organism evidence="1 2">
    <name type="scientific">Turicimonas muris</name>
    <dbReference type="NCBI Taxonomy" id="1796652"/>
    <lineage>
        <taxon>Bacteria</taxon>
        <taxon>Pseudomonadati</taxon>
        <taxon>Pseudomonadota</taxon>
        <taxon>Betaproteobacteria</taxon>
        <taxon>Burkholderiales</taxon>
        <taxon>Sutterellaceae</taxon>
        <taxon>Turicimonas</taxon>
    </lineage>
</organism>
<reference evidence="2" key="1">
    <citation type="submission" date="2017-05" db="EMBL/GenBank/DDBJ databases">
        <title>Improved OligoMM genomes.</title>
        <authorList>
            <person name="Garzetti D."/>
        </authorList>
    </citation>
    <scope>NUCLEOTIDE SEQUENCE [LARGE SCALE GENOMIC DNA]</scope>
    <source>
        <strain evidence="2">YL45</strain>
    </source>
</reference>
<gene>
    <name evidence="1" type="ORF">ADH67_00315</name>
</gene>
<dbReference type="EMBL" id="NHMP01000001">
    <property type="protein sequence ID" value="OXE50786.1"/>
    <property type="molecule type" value="Genomic_DNA"/>
</dbReference>
<protein>
    <submittedName>
        <fullName evidence="1">RidA/YER057c/UK114 family protein</fullName>
    </submittedName>
</protein>
<name>A0A227KQH0_9BURK</name>
<dbReference type="PANTHER" id="PTHR47328">
    <property type="match status" value="1"/>
</dbReference>